<evidence type="ECO:0000256" key="3">
    <source>
        <dbReference type="ARBA" id="ARBA00023157"/>
    </source>
</evidence>
<feature type="transmembrane region" description="Helical" evidence="5">
    <location>
        <begin position="43"/>
        <end position="64"/>
    </location>
</feature>
<evidence type="ECO:0000256" key="4">
    <source>
        <dbReference type="ARBA" id="ARBA00023284"/>
    </source>
</evidence>
<keyword evidence="8" id="KW-1185">Reference proteome</keyword>
<feature type="transmembrane region" description="Helical" evidence="5">
    <location>
        <begin position="76"/>
        <end position="97"/>
    </location>
</feature>
<dbReference type="PROSITE" id="PS51352">
    <property type="entry name" value="THIOREDOXIN_2"/>
    <property type="match status" value="1"/>
</dbReference>
<evidence type="ECO:0000256" key="5">
    <source>
        <dbReference type="SAM" id="Phobius"/>
    </source>
</evidence>
<organism evidence="7 8">
    <name type="scientific">Devosia riboflavina</name>
    <dbReference type="NCBI Taxonomy" id="46914"/>
    <lineage>
        <taxon>Bacteria</taxon>
        <taxon>Pseudomonadati</taxon>
        <taxon>Pseudomonadota</taxon>
        <taxon>Alphaproteobacteria</taxon>
        <taxon>Hyphomicrobiales</taxon>
        <taxon>Devosiaceae</taxon>
        <taxon>Devosia</taxon>
    </lineage>
</organism>
<dbReference type="InterPro" id="IPR036249">
    <property type="entry name" value="Thioredoxin-like_sf"/>
</dbReference>
<dbReference type="InterPro" id="IPR013766">
    <property type="entry name" value="Thioredoxin_domain"/>
</dbReference>
<keyword evidence="3" id="KW-1015">Disulfide bond</keyword>
<dbReference type="EMBL" id="JQGC01000020">
    <property type="protein sequence ID" value="KFL29732.1"/>
    <property type="molecule type" value="Genomic_DNA"/>
</dbReference>
<dbReference type="Pfam" id="PF08534">
    <property type="entry name" value="Redoxin"/>
    <property type="match status" value="1"/>
</dbReference>
<evidence type="ECO:0000313" key="8">
    <source>
        <dbReference type="Proteomes" id="UP000028981"/>
    </source>
</evidence>
<evidence type="ECO:0000313" key="7">
    <source>
        <dbReference type="EMBL" id="KFL29732.1"/>
    </source>
</evidence>
<dbReference type="PROSITE" id="PS00194">
    <property type="entry name" value="THIOREDOXIN_1"/>
    <property type="match status" value="1"/>
</dbReference>
<gene>
    <name evidence="7" type="ORF">JP75_19210</name>
</gene>
<dbReference type="RefSeq" id="WP_035085898.1">
    <property type="nucleotide sequence ID" value="NZ_JQGC01000020.1"/>
</dbReference>
<feature type="domain" description="Thioredoxin" evidence="6">
    <location>
        <begin position="128"/>
        <end position="266"/>
    </location>
</feature>
<evidence type="ECO:0000256" key="1">
    <source>
        <dbReference type="ARBA" id="ARBA00004196"/>
    </source>
</evidence>
<comment type="subcellular location">
    <subcellularLocation>
        <location evidence="1">Cell envelope</location>
    </subcellularLocation>
</comment>
<dbReference type="PANTHER" id="PTHR42852:SF6">
    <property type="entry name" value="THIOL:DISULFIDE INTERCHANGE PROTEIN DSBE"/>
    <property type="match status" value="1"/>
</dbReference>
<dbReference type="CDD" id="cd02966">
    <property type="entry name" value="TlpA_like_family"/>
    <property type="match status" value="1"/>
</dbReference>
<dbReference type="InterPro" id="IPR050553">
    <property type="entry name" value="Thioredoxin_ResA/DsbE_sf"/>
</dbReference>
<reference evidence="7 8" key="1">
    <citation type="submission" date="2014-08" db="EMBL/GenBank/DDBJ databases">
        <authorList>
            <person name="Hassan Y.I."/>
            <person name="Lepp D."/>
            <person name="Zhou T."/>
        </authorList>
    </citation>
    <scope>NUCLEOTIDE SEQUENCE [LARGE SCALE GENOMIC DNA]</scope>
    <source>
        <strain evidence="7 8">IFO13584</strain>
    </source>
</reference>
<dbReference type="GO" id="GO:0017004">
    <property type="term" value="P:cytochrome complex assembly"/>
    <property type="evidence" value="ECO:0007669"/>
    <property type="project" value="UniProtKB-KW"/>
</dbReference>
<dbReference type="Proteomes" id="UP000028981">
    <property type="component" value="Unassembled WGS sequence"/>
</dbReference>
<feature type="transmembrane region" description="Helical" evidence="5">
    <location>
        <begin position="104"/>
        <end position="125"/>
    </location>
</feature>
<dbReference type="InterPro" id="IPR017937">
    <property type="entry name" value="Thioredoxin_CS"/>
</dbReference>
<keyword evidence="5" id="KW-1133">Transmembrane helix</keyword>
<name>A0A087LYM9_9HYPH</name>
<dbReference type="OrthoDB" id="9799347at2"/>
<dbReference type="AlphaFoldDB" id="A0A087LYM9"/>
<dbReference type="InterPro" id="IPR013740">
    <property type="entry name" value="Redoxin"/>
</dbReference>
<keyword evidence="5" id="KW-0472">Membrane</keyword>
<sequence>MSAVSIGPLLFATERFAAILGIGAFFLALPILARLFKSDAARYGFGAVVAGLLAARLGHVLLNWQTFIIEPLRVFFVWQGGFELFAGLAGLILYGALRVKRWSGAATLTGSTAVGFGIWGMVLLLTRYSVGVPLPEQPLMHQVTGEAIALSSFAGKPMVINLWASWCPPCVRELPLLSEVAAQTPEVTFAFVNQGDPVQTIAEFLRQQDIVLDVSVVDETWQTSTHYGAKGLPTTLFIDAQGRVVDTVVGEVSPESLAAHLDLIVPD</sequence>
<dbReference type="SUPFAM" id="SSF52833">
    <property type="entry name" value="Thioredoxin-like"/>
    <property type="match status" value="1"/>
</dbReference>
<dbReference type="Gene3D" id="3.40.30.10">
    <property type="entry name" value="Glutaredoxin"/>
    <property type="match status" value="1"/>
</dbReference>
<accession>A0A087LYM9</accession>
<keyword evidence="2" id="KW-0201">Cytochrome c-type biogenesis</keyword>
<feature type="transmembrane region" description="Helical" evidence="5">
    <location>
        <begin position="16"/>
        <end position="36"/>
    </location>
</feature>
<keyword evidence="5" id="KW-0812">Transmembrane</keyword>
<evidence type="ECO:0000256" key="2">
    <source>
        <dbReference type="ARBA" id="ARBA00022748"/>
    </source>
</evidence>
<dbReference type="GO" id="GO:0015036">
    <property type="term" value="F:disulfide oxidoreductase activity"/>
    <property type="evidence" value="ECO:0007669"/>
    <property type="project" value="UniProtKB-ARBA"/>
</dbReference>
<protein>
    <recommendedName>
        <fullName evidence="6">Thioredoxin domain-containing protein</fullName>
    </recommendedName>
</protein>
<dbReference type="STRING" id="46914.JP75_19210"/>
<evidence type="ECO:0000259" key="6">
    <source>
        <dbReference type="PROSITE" id="PS51352"/>
    </source>
</evidence>
<dbReference type="PANTHER" id="PTHR42852">
    <property type="entry name" value="THIOL:DISULFIDE INTERCHANGE PROTEIN DSBE"/>
    <property type="match status" value="1"/>
</dbReference>
<proteinExistence type="predicted"/>
<comment type="caution">
    <text evidence="7">The sequence shown here is derived from an EMBL/GenBank/DDBJ whole genome shotgun (WGS) entry which is preliminary data.</text>
</comment>
<dbReference type="GO" id="GO:0030313">
    <property type="term" value="C:cell envelope"/>
    <property type="evidence" value="ECO:0007669"/>
    <property type="project" value="UniProtKB-SubCell"/>
</dbReference>
<keyword evidence="4" id="KW-0676">Redox-active center</keyword>